<dbReference type="InParanoid" id="M0ZPV4"/>
<protein>
    <submittedName>
        <fullName evidence="1">Uncharacterized protein</fullName>
    </submittedName>
</protein>
<dbReference type="EnsemblPlants" id="PGSC0003DMT400005422">
    <property type="protein sequence ID" value="PGSC0003DMT400005422"/>
    <property type="gene ID" value="PGSC0003DMG402002119"/>
</dbReference>
<organism evidence="1 2">
    <name type="scientific">Solanum tuberosum</name>
    <name type="common">Potato</name>
    <dbReference type="NCBI Taxonomy" id="4113"/>
    <lineage>
        <taxon>Eukaryota</taxon>
        <taxon>Viridiplantae</taxon>
        <taxon>Streptophyta</taxon>
        <taxon>Embryophyta</taxon>
        <taxon>Tracheophyta</taxon>
        <taxon>Spermatophyta</taxon>
        <taxon>Magnoliopsida</taxon>
        <taxon>eudicotyledons</taxon>
        <taxon>Gunneridae</taxon>
        <taxon>Pentapetalae</taxon>
        <taxon>asterids</taxon>
        <taxon>lamiids</taxon>
        <taxon>Solanales</taxon>
        <taxon>Solanaceae</taxon>
        <taxon>Solanoideae</taxon>
        <taxon>Solaneae</taxon>
        <taxon>Solanum</taxon>
    </lineage>
</organism>
<evidence type="ECO:0000313" key="1">
    <source>
        <dbReference type="EnsemblPlants" id="PGSC0003DMT400005422"/>
    </source>
</evidence>
<dbReference type="PaxDb" id="4113-PGSC0003DMT400005422"/>
<reference evidence="2" key="1">
    <citation type="journal article" date="2011" name="Nature">
        <title>Genome sequence and analysis of the tuber crop potato.</title>
        <authorList>
            <consortium name="The Potato Genome Sequencing Consortium"/>
        </authorList>
    </citation>
    <scope>NUCLEOTIDE SEQUENCE [LARGE SCALE GENOMIC DNA]</scope>
    <source>
        <strain evidence="2">cv. DM1-3 516 R44</strain>
    </source>
</reference>
<dbReference type="HOGENOM" id="CLU_3054162_0_0_1"/>
<reference evidence="1" key="2">
    <citation type="submission" date="2015-06" db="UniProtKB">
        <authorList>
            <consortium name="EnsemblPlants"/>
        </authorList>
    </citation>
    <scope>IDENTIFICATION</scope>
    <source>
        <strain evidence="1">DM1-3 516 R44</strain>
    </source>
</reference>
<name>M0ZPV4_SOLTU</name>
<evidence type="ECO:0000313" key="2">
    <source>
        <dbReference type="Proteomes" id="UP000011115"/>
    </source>
</evidence>
<dbReference type="AlphaFoldDB" id="M0ZPV4"/>
<accession>M0ZPV4</accession>
<sequence length="54" mass="6566">MITKIELPQYFCLVVERLQLSICSRRFFNYLREACLRVSKPSKFHFGFLMNIMF</sequence>
<proteinExistence type="predicted"/>
<dbReference type="Proteomes" id="UP000011115">
    <property type="component" value="Unassembled WGS sequence"/>
</dbReference>
<dbReference type="Gramene" id="PGSC0003DMT400005422">
    <property type="protein sequence ID" value="PGSC0003DMT400005422"/>
    <property type="gene ID" value="PGSC0003DMG402002119"/>
</dbReference>
<keyword evidence="2" id="KW-1185">Reference proteome</keyword>